<keyword evidence="1" id="KW-0812">Transmembrane</keyword>
<feature type="transmembrane region" description="Helical" evidence="1">
    <location>
        <begin position="51"/>
        <end position="73"/>
    </location>
</feature>
<feature type="transmembrane region" description="Helical" evidence="1">
    <location>
        <begin position="79"/>
        <end position="98"/>
    </location>
</feature>
<sequence>MAVEASLPTLGTVVVTALIDSINPCAIGVLILLISTIIAGSQSKKQMVKMGLIYIAAVYVTYFAAGLGLTLFLTQIPLIFAEYISIAVGLVIISAGLIEIKDFYWYGKGISLAIPADKAKKIHELSKNLTLPGLIFLGVFVAGVELPCTGGPYLAITLILSQNFNLTAVALLALYNIIFVLPLVGILLLAAAGTKIQDIKMWKHANRAYMRLAIGLLLVVLGWMLMLIANGTINFG</sequence>
<name>A0A7J4IWQ0_9ARCH</name>
<gene>
    <name evidence="2" type="ORF">HA237_05060</name>
    <name evidence="3" type="ORF">J4224_03060</name>
</gene>
<feature type="transmembrane region" description="Helical" evidence="1">
    <location>
        <begin position="12"/>
        <end position="39"/>
    </location>
</feature>
<reference evidence="3" key="3">
    <citation type="submission" date="2021-05" db="EMBL/GenBank/DDBJ databases">
        <title>Protein family content uncovers lineage relationships and bacterial pathway maintenance mechanisms in DPANN archaea.</title>
        <authorList>
            <person name="Castelle C.J."/>
            <person name="Meheust R."/>
            <person name="Jaffe A.L."/>
            <person name="Seitz K."/>
            <person name="Gong X."/>
            <person name="Baker B.J."/>
            <person name="Banfield J.F."/>
        </authorList>
    </citation>
    <scope>NUCLEOTIDE SEQUENCE</scope>
    <source>
        <strain evidence="3">RIFCSPHIGHO2_01_FULL_GW2011_AR10_43_9</strain>
    </source>
</reference>
<accession>A0A7J4IWQ0</accession>
<dbReference type="InterPro" id="IPR021315">
    <property type="entry name" value="Gap/Sap"/>
</dbReference>
<dbReference type="Proteomes" id="UP000577419">
    <property type="component" value="Unassembled WGS sequence"/>
</dbReference>
<comment type="caution">
    <text evidence="2">The sequence shown here is derived from an EMBL/GenBank/DDBJ whole genome shotgun (WGS) entry which is preliminary data.</text>
</comment>
<dbReference type="PANTHER" id="PTHR31272:SF9">
    <property type="entry name" value="BLL1027 PROTEIN"/>
    <property type="match status" value="1"/>
</dbReference>
<evidence type="ECO:0000256" key="1">
    <source>
        <dbReference type="SAM" id="Phobius"/>
    </source>
</evidence>
<evidence type="ECO:0000313" key="2">
    <source>
        <dbReference type="EMBL" id="HIH08709.1"/>
    </source>
</evidence>
<organism evidence="2 4">
    <name type="scientific">Candidatus Iainarchaeum sp</name>
    <dbReference type="NCBI Taxonomy" id="3101447"/>
    <lineage>
        <taxon>Archaea</taxon>
        <taxon>Candidatus Iainarchaeota</taxon>
        <taxon>Candidatus Iainarchaeia</taxon>
        <taxon>Candidatus Iainarchaeales</taxon>
        <taxon>Candidatus Iainarchaeaceae</taxon>
        <taxon>Candidatus Iainarchaeum</taxon>
    </lineage>
</organism>
<dbReference type="EMBL" id="JAGVWF010000039">
    <property type="protein sequence ID" value="MBS3059379.1"/>
    <property type="molecule type" value="Genomic_DNA"/>
</dbReference>
<dbReference type="InterPro" id="IPR051790">
    <property type="entry name" value="Cytochrome_c-biogenesis_DsbD"/>
</dbReference>
<feature type="transmembrane region" description="Helical" evidence="1">
    <location>
        <begin position="212"/>
        <end position="233"/>
    </location>
</feature>
<reference evidence="4" key="1">
    <citation type="journal article" date="2020" name="bioRxiv">
        <title>A rank-normalized archaeal taxonomy based on genome phylogeny resolves widespread incomplete and uneven classifications.</title>
        <authorList>
            <person name="Rinke C."/>
            <person name="Chuvochina M."/>
            <person name="Mussig A.J."/>
            <person name="Chaumeil P.-A."/>
            <person name="Waite D.W."/>
            <person name="Whitman W.B."/>
            <person name="Parks D.H."/>
            <person name="Hugenholtz P."/>
        </authorList>
    </citation>
    <scope>NUCLEOTIDE SEQUENCE [LARGE SCALE GENOMIC DNA]</scope>
</reference>
<evidence type="ECO:0000313" key="4">
    <source>
        <dbReference type="Proteomes" id="UP000577419"/>
    </source>
</evidence>
<evidence type="ECO:0000313" key="3">
    <source>
        <dbReference type="EMBL" id="MBS3059379.1"/>
    </source>
</evidence>
<feature type="transmembrane region" description="Helical" evidence="1">
    <location>
        <begin position="166"/>
        <end position="191"/>
    </location>
</feature>
<keyword evidence="1" id="KW-1133">Transmembrane helix</keyword>
<dbReference type="Pfam" id="PF11139">
    <property type="entry name" value="SfLAP"/>
    <property type="match status" value="1"/>
</dbReference>
<proteinExistence type="predicted"/>
<dbReference type="PANTHER" id="PTHR31272">
    <property type="entry name" value="CYTOCHROME C-TYPE BIOGENESIS PROTEIN HI_1454-RELATED"/>
    <property type="match status" value="1"/>
</dbReference>
<feature type="transmembrane region" description="Helical" evidence="1">
    <location>
        <begin position="128"/>
        <end position="146"/>
    </location>
</feature>
<reference evidence="3" key="2">
    <citation type="submission" date="2021-03" db="EMBL/GenBank/DDBJ databases">
        <authorList>
            <person name="Jaffe A."/>
        </authorList>
    </citation>
    <scope>NUCLEOTIDE SEQUENCE</scope>
    <source>
        <strain evidence="3">RIFCSPHIGHO2_01_FULL_GW2011_AR10_43_9</strain>
    </source>
</reference>
<keyword evidence="1" id="KW-0472">Membrane</keyword>
<protein>
    <submittedName>
        <fullName evidence="3">GAP family protein</fullName>
    </submittedName>
</protein>
<dbReference type="Proteomes" id="UP000683213">
    <property type="component" value="Unassembled WGS sequence"/>
</dbReference>
<dbReference type="EMBL" id="DUFG01000025">
    <property type="protein sequence ID" value="HIH08709.1"/>
    <property type="molecule type" value="Genomic_DNA"/>
</dbReference>
<dbReference type="AlphaFoldDB" id="A0A7J4IWQ0"/>